<evidence type="ECO:0000256" key="1">
    <source>
        <dbReference type="ARBA" id="ARBA00022729"/>
    </source>
</evidence>
<dbReference type="Proteomes" id="UP000216429">
    <property type="component" value="Unassembled WGS sequence"/>
</dbReference>
<organism evidence="2 3">
    <name type="scientific">Bordetella genomosp. 12</name>
    <dbReference type="NCBI Taxonomy" id="463035"/>
    <lineage>
        <taxon>Bacteria</taxon>
        <taxon>Pseudomonadati</taxon>
        <taxon>Pseudomonadota</taxon>
        <taxon>Betaproteobacteria</taxon>
        <taxon>Burkholderiales</taxon>
        <taxon>Alcaligenaceae</taxon>
        <taxon>Bordetella</taxon>
    </lineage>
</organism>
<dbReference type="GO" id="GO:0030288">
    <property type="term" value="C:outer membrane-bounded periplasmic space"/>
    <property type="evidence" value="ECO:0007669"/>
    <property type="project" value="TreeGrafter"/>
</dbReference>
<dbReference type="Pfam" id="PF13416">
    <property type="entry name" value="SBP_bac_8"/>
    <property type="match status" value="1"/>
</dbReference>
<accession>A0A261VFP0</accession>
<dbReference type="PANTHER" id="PTHR30006:SF2">
    <property type="entry name" value="ABC TRANSPORTER SUBSTRATE-BINDING PROTEIN"/>
    <property type="match status" value="1"/>
</dbReference>
<evidence type="ECO:0008006" key="4">
    <source>
        <dbReference type="Google" id="ProtNLM"/>
    </source>
</evidence>
<proteinExistence type="predicted"/>
<sequence>MGDAILKWLQVFSTAVLTLAGVVATAQPAPGGDIVLRVSSWGGKSTQTQIKYAGEIFTNKTGVKVQFIDGASIDHLAKLVAARGRNVPYDVVLLDGDVRAQAIQAGVLEKFDYDKVPNARLAFDEAKTTDGYSPDFDFVSAIFVYNADKYREAGIPAPVSWRDLWDKRLAGHVALPDLANGAGRALLIQTSRLLGGDEGDLSKAVEEVARVGARSYWSTSQQAEQLIKSGDIWLTVIADGRAYSLQDVYKPARAVRPQEGSIAYASTADIVKGTPHRELAAQFLNEIYGPLYQLGNAVDFNYGPTNRLLTPIIDADKALAAKLIYTSEQAKTLYHPDWNKYWAAHERAQDLWNRTITSRK</sequence>
<dbReference type="Gene3D" id="3.40.190.10">
    <property type="entry name" value="Periplasmic binding protein-like II"/>
    <property type="match status" value="2"/>
</dbReference>
<gene>
    <name evidence="2" type="ORF">CAL22_19480</name>
</gene>
<reference evidence="3" key="1">
    <citation type="submission" date="2017-05" db="EMBL/GenBank/DDBJ databases">
        <title>Complete and WGS of Bordetella genogroups.</title>
        <authorList>
            <person name="Spilker T."/>
            <person name="Lipuma J."/>
        </authorList>
    </citation>
    <scope>NUCLEOTIDE SEQUENCE [LARGE SCALE GENOMIC DNA]</scope>
    <source>
        <strain evidence="3">AU6712</strain>
    </source>
</reference>
<protein>
    <recommendedName>
        <fullName evidence="4">ABC transporter substrate-binding protein</fullName>
    </recommendedName>
</protein>
<keyword evidence="3" id="KW-1185">Reference proteome</keyword>
<dbReference type="GO" id="GO:0015888">
    <property type="term" value="P:thiamine transport"/>
    <property type="evidence" value="ECO:0007669"/>
    <property type="project" value="TreeGrafter"/>
</dbReference>
<dbReference type="InterPro" id="IPR006059">
    <property type="entry name" value="SBP"/>
</dbReference>
<dbReference type="GO" id="GO:0030975">
    <property type="term" value="F:thiamine binding"/>
    <property type="evidence" value="ECO:0007669"/>
    <property type="project" value="TreeGrafter"/>
</dbReference>
<keyword evidence="1" id="KW-0732">Signal</keyword>
<name>A0A261VFP0_9BORD</name>
<evidence type="ECO:0000313" key="2">
    <source>
        <dbReference type="EMBL" id="OZI71963.1"/>
    </source>
</evidence>
<dbReference type="AlphaFoldDB" id="A0A261VFP0"/>
<dbReference type="SUPFAM" id="SSF53850">
    <property type="entry name" value="Periplasmic binding protein-like II"/>
    <property type="match status" value="1"/>
</dbReference>
<dbReference type="PANTHER" id="PTHR30006">
    <property type="entry name" value="THIAMINE-BINDING PERIPLASMIC PROTEIN-RELATED"/>
    <property type="match status" value="1"/>
</dbReference>
<dbReference type="EMBL" id="NEVU01000003">
    <property type="protein sequence ID" value="OZI71963.1"/>
    <property type="molecule type" value="Genomic_DNA"/>
</dbReference>
<evidence type="ECO:0000313" key="3">
    <source>
        <dbReference type="Proteomes" id="UP000216429"/>
    </source>
</evidence>
<dbReference type="GO" id="GO:0030976">
    <property type="term" value="F:thiamine pyrophosphate binding"/>
    <property type="evidence" value="ECO:0007669"/>
    <property type="project" value="TreeGrafter"/>
</dbReference>
<dbReference type="OrthoDB" id="9155688at2"/>
<comment type="caution">
    <text evidence="2">The sequence shown here is derived from an EMBL/GenBank/DDBJ whole genome shotgun (WGS) entry which is preliminary data.</text>
</comment>